<dbReference type="Proteomes" id="UP000433483">
    <property type="component" value="Unassembled WGS sequence"/>
</dbReference>
<feature type="domain" description="Xaa-Pro dipeptidyl-peptidase C-terminal" evidence="1">
    <location>
        <begin position="3"/>
        <end position="255"/>
    </location>
</feature>
<protein>
    <recommendedName>
        <fullName evidence="1">Xaa-Pro dipeptidyl-peptidase C-terminal domain-containing protein</fullName>
    </recommendedName>
</protein>
<dbReference type="OrthoDB" id="416441at2759"/>
<keyword evidence="3" id="KW-1185">Reference proteome</keyword>
<reference evidence="2 3" key="1">
    <citation type="submission" date="2018-08" db="EMBL/GenBank/DDBJ databases">
        <title>Genomic investigation of the strawberry pathogen Phytophthora fragariae indicates pathogenicity is determined by transcriptional variation in three key races.</title>
        <authorList>
            <person name="Adams T.M."/>
            <person name="Armitage A.D."/>
            <person name="Sobczyk M.K."/>
            <person name="Bates H.J."/>
            <person name="Dunwell J.M."/>
            <person name="Nellist C.F."/>
            <person name="Harrison R.J."/>
        </authorList>
    </citation>
    <scope>NUCLEOTIDE SEQUENCE [LARGE SCALE GENOMIC DNA]</scope>
    <source>
        <strain evidence="2 3">NOV-27</strain>
    </source>
</reference>
<dbReference type="GO" id="GO:0008239">
    <property type="term" value="F:dipeptidyl-peptidase activity"/>
    <property type="evidence" value="ECO:0007669"/>
    <property type="project" value="InterPro"/>
</dbReference>
<accession>A0A6A3W861</accession>
<organism evidence="2 3">
    <name type="scientific">Phytophthora fragariae</name>
    <dbReference type="NCBI Taxonomy" id="53985"/>
    <lineage>
        <taxon>Eukaryota</taxon>
        <taxon>Sar</taxon>
        <taxon>Stramenopiles</taxon>
        <taxon>Oomycota</taxon>
        <taxon>Peronosporomycetes</taxon>
        <taxon>Peronosporales</taxon>
        <taxon>Peronosporaceae</taxon>
        <taxon>Phytophthora</taxon>
    </lineage>
</organism>
<proteinExistence type="predicted"/>
<evidence type="ECO:0000313" key="2">
    <source>
        <dbReference type="EMBL" id="KAE9177714.1"/>
    </source>
</evidence>
<dbReference type="SMART" id="SM00939">
    <property type="entry name" value="PepX_C"/>
    <property type="match status" value="1"/>
</dbReference>
<evidence type="ECO:0000313" key="3">
    <source>
        <dbReference type="Proteomes" id="UP000433483"/>
    </source>
</evidence>
<name>A0A6A3W861_9STRA</name>
<dbReference type="AlphaFoldDB" id="A0A6A3W861"/>
<dbReference type="Pfam" id="PF08530">
    <property type="entry name" value="PepX_C"/>
    <property type="match status" value="1"/>
</dbReference>
<dbReference type="SUPFAM" id="SSF49785">
    <property type="entry name" value="Galactose-binding domain-like"/>
    <property type="match status" value="1"/>
</dbReference>
<dbReference type="Gene3D" id="2.60.120.260">
    <property type="entry name" value="Galactose-binding domain-like"/>
    <property type="match status" value="1"/>
</dbReference>
<dbReference type="InterPro" id="IPR008979">
    <property type="entry name" value="Galactose-bd-like_sf"/>
</dbReference>
<evidence type="ECO:0000259" key="1">
    <source>
        <dbReference type="SMART" id="SM00939"/>
    </source>
</evidence>
<comment type="caution">
    <text evidence="2">The sequence shown here is derived from an EMBL/GenBank/DDBJ whole genome shotgun (WGS) entry which is preliminary data.</text>
</comment>
<dbReference type="InterPro" id="IPR013736">
    <property type="entry name" value="Xaa-Pro_dipept_C"/>
</dbReference>
<gene>
    <name evidence="2" type="ORF">PF005_g24381</name>
</gene>
<dbReference type="EMBL" id="QXGB01002465">
    <property type="protein sequence ID" value="KAE9177714.1"/>
    <property type="molecule type" value="Genomic_DNA"/>
</dbReference>
<sequence>MCRQWWEHSLNGKTDEAAADFPDLQVFVKDEIENPTARILEYPGKWCGVDDVEGLEQKFVTFYCSSEGGFKLQAEVEQPSSRERAIALNSLQGAWSGEWLSFGGEDMPGNQASEDAIATTWSTGPLNEDIEIVGRPEMSLFVTSDKPQALIMARLSDVSPSGKSTLITRGVVNLSHRHGHKLEQLKHMPIGEHTRIKWQLNACAYTMRAGHTLVLSLTPNYWPMVWPSPEPVELKALPLERNLTLFLSETDSSQPMQQLVVKEDQGKDLLVDEGIVMEETATKTYTIDPQCLHPRVSIQRTLTYEKLPTSEHSELLTKFADQVTAATQVDGLKLERTDFAEHPVLPCKVKVETDSSMASDATTFFLKDRMVVHLNDEVFFEKNWEKEITRVFL</sequence>